<dbReference type="Proteomes" id="UP000323521">
    <property type="component" value="Chromosome"/>
</dbReference>
<keyword evidence="4" id="KW-1185">Reference proteome</keyword>
<dbReference type="AlphaFoldDB" id="A0A3G1KMP7"/>
<evidence type="ECO:0000256" key="1">
    <source>
        <dbReference type="SAM" id="Phobius"/>
    </source>
</evidence>
<dbReference type="EMBL" id="CP017634">
    <property type="protein sequence ID" value="ATW23719.1"/>
    <property type="molecule type" value="Genomic_DNA"/>
</dbReference>
<evidence type="ECO:0000313" key="3">
    <source>
        <dbReference type="EMBL" id="ATW23719.1"/>
    </source>
</evidence>
<accession>A0A3G1KMP7</accession>
<keyword evidence="1" id="KW-0472">Membrane</keyword>
<feature type="transmembrane region" description="Helical" evidence="1">
    <location>
        <begin position="83"/>
        <end position="110"/>
    </location>
</feature>
<evidence type="ECO:0000313" key="4">
    <source>
        <dbReference type="Proteomes" id="UP000323521"/>
    </source>
</evidence>
<proteinExistence type="predicted"/>
<dbReference type="KEGG" id="fwa:DCMF_01945"/>
<dbReference type="RefSeq" id="WP_214659031.1">
    <property type="nucleotide sequence ID" value="NZ_CP017634.1"/>
</dbReference>
<keyword evidence="1" id="KW-0812">Transmembrane</keyword>
<feature type="domain" description="DUF1468" evidence="2">
    <location>
        <begin position="7"/>
        <end position="145"/>
    </location>
</feature>
<feature type="transmembrane region" description="Helical" evidence="1">
    <location>
        <begin position="6"/>
        <end position="25"/>
    </location>
</feature>
<keyword evidence="1" id="KW-1133">Transmembrane helix</keyword>
<sequence length="157" mass="18350">MLRKRLFSILLLLIMAAYWLINLGYRPNTRLLPLFFMTITIIFQILAVIGDFKPEFGKKFDVDMFGEERFEQDGPKSTKTPFVMIWMVAFFIAILLIGFIPSIAIFYFIFMQMYHKKPLLQSIAIPLSTAFIIFVVFELLMDFQLFRGLLFGAHVSL</sequence>
<reference evidence="3 4" key="1">
    <citation type="submission" date="2016-10" db="EMBL/GenBank/DDBJ databases">
        <title>Complete Genome Sequence of Peptococcaceae strain DCMF.</title>
        <authorList>
            <person name="Edwards R.J."/>
            <person name="Holland S.I."/>
            <person name="Deshpande N.P."/>
            <person name="Wong Y.K."/>
            <person name="Ertan H."/>
            <person name="Manefield M."/>
            <person name="Russell T.L."/>
            <person name="Lee M.J."/>
        </authorList>
    </citation>
    <scope>NUCLEOTIDE SEQUENCE [LARGE SCALE GENOMIC DNA]</scope>
    <source>
        <strain evidence="3 4">DCMF</strain>
    </source>
</reference>
<name>A0A3G1KMP7_FORW1</name>
<dbReference type="InterPro" id="IPR009936">
    <property type="entry name" value="DUF1468"/>
</dbReference>
<gene>
    <name evidence="3" type="ORF">DCMF_01945</name>
</gene>
<organism evidence="3 4">
    <name type="scientific">Formimonas warabiya</name>
    <dbReference type="NCBI Taxonomy" id="1761012"/>
    <lineage>
        <taxon>Bacteria</taxon>
        <taxon>Bacillati</taxon>
        <taxon>Bacillota</taxon>
        <taxon>Clostridia</taxon>
        <taxon>Eubacteriales</taxon>
        <taxon>Peptococcaceae</taxon>
        <taxon>Candidatus Formimonas</taxon>
    </lineage>
</organism>
<dbReference type="Pfam" id="PF07331">
    <property type="entry name" value="TctB"/>
    <property type="match status" value="1"/>
</dbReference>
<feature type="transmembrane region" description="Helical" evidence="1">
    <location>
        <begin position="32"/>
        <end position="50"/>
    </location>
</feature>
<protein>
    <recommendedName>
        <fullName evidence="2">DUF1468 domain-containing protein</fullName>
    </recommendedName>
</protein>
<feature type="transmembrane region" description="Helical" evidence="1">
    <location>
        <begin position="122"/>
        <end position="141"/>
    </location>
</feature>
<evidence type="ECO:0000259" key="2">
    <source>
        <dbReference type="Pfam" id="PF07331"/>
    </source>
</evidence>